<keyword evidence="8" id="KW-0282">Flagellum</keyword>
<dbReference type="InterPro" id="IPR010930">
    <property type="entry name" value="Flg_bb/hook_C_dom"/>
</dbReference>
<dbReference type="Pfam" id="PF00460">
    <property type="entry name" value="Flg_bb_rod"/>
    <property type="match status" value="1"/>
</dbReference>
<evidence type="ECO:0000256" key="1">
    <source>
        <dbReference type="ARBA" id="ARBA00004117"/>
    </source>
</evidence>
<keyword evidence="8" id="KW-0966">Cell projection</keyword>
<evidence type="ECO:0000256" key="4">
    <source>
        <dbReference type="RuleBase" id="RU362116"/>
    </source>
</evidence>
<dbReference type="InterPro" id="IPR020013">
    <property type="entry name" value="Flagellar_FlgE/F/G"/>
</dbReference>
<evidence type="ECO:0000259" key="5">
    <source>
        <dbReference type="Pfam" id="PF00460"/>
    </source>
</evidence>
<feature type="domain" description="Flagellar basal-body/hook protein C-terminal" evidence="6">
    <location>
        <begin position="245"/>
        <end position="289"/>
    </location>
</feature>
<dbReference type="Proteomes" id="UP000019482">
    <property type="component" value="Unassembled WGS sequence"/>
</dbReference>
<feature type="domain" description="Flagellar hook protein FlgE/F/G-like D1" evidence="7">
    <location>
        <begin position="96"/>
        <end position="189"/>
    </location>
</feature>
<dbReference type="EMBL" id="CBXI010000036">
    <property type="protein sequence ID" value="CDL91878.1"/>
    <property type="molecule type" value="Genomic_DNA"/>
</dbReference>
<evidence type="ECO:0000256" key="3">
    <source>
        <dbReference type="ARBA" id="ARBA00023143"/>
    </source>
</evidence>
<evidence type="ECO:0000259" key="7">
    <source>
        <dbReference type="Pfam" id="PF22692"/>
    </source>
</evidence>
<comment type="subcellular location">
    <subcellularLocation>
        <location evidence="1 4">Bacterial flagellum basal body</location>
    </subcellularLocation>
</comment>
<dbReference type="NCBIfam" id="TIGR03506">
    <property type="entry name" value="FlgEFG_subfam"/>
    <property type="match status" value="2"/>
</dbReference>
<name>W6N5L5_CLOTY</name>
<feature type="domain" description="Flagellar basal body rod protein N-terminal" evidence="5">
    <location>
        <begin position="5"/>
        <end position="35"/>
    </location>
</feature>
<gene>
    <name evidence="8" type="ORF">CTDIVETGP_1948</name>
</gene>
<evidence type="ECO:0000313" key="8">
    <source>
        <dbReference type="EMBL" id="CDL91878.1"/>
    </source>
</evidence>
<evidence type="ECO:0000256" key="2">
    <source>
        <dbReference type="ARBA" id="ARBA00009677"/>
    </source>
</evidence>
<organism evidence="8 9">
    <name type="scientific">Clostridium tyrobutyricum DIVETGP</name>
    <dbReference type="NCBI Taxonomy" id="1408889"/>
    <lineage>
        <taxon>Bacteria</taxon>
        <taxon>Bacillati</taxon>
        <taxon>Bacillota</taxon>
        <taxon>Clostridia</taxon>
        <taxon>Eubacteriales</taxon>
        <taxon>Clostridiaceae</taxon>
        <taxon>Clostridium</taxon>
    </lineage>
</organism>
<dbReference type="Pfam" id="PF06429">
    <property type="entry name" value="Flg_bbr_C"/>
    <property type="match status" value="1"/>
</dbReference>
<keyword evidence="8" id="KW-0969">Cilium</keyword>
<dbReference type="GO" id="GO:0009425">
    <property type="term" value="C:bacterial-type flagellum basal body"/>
    <property type="evidence" value="ECO:0007669"/>
    <property type="project" value="UniProtKB-SubCell"/>
</dbReference>
<dbReference type="SUPFAM" id="SSF117143">
    <property type="entry name" value="Flagellar hook protein flgE"/>
    <property type="match status" value="1"/>
</dbReference>
<dbReference type="InterPro" id="IPR001444">
    <property type="entry name" value="Flag_bb_rod_N"/>
</dbReference>
<dbReference type="InterPro" id="IPR053967">
    <property type="entry name" value="LlgE_F_G-like_D1"/>
</dbReference>
<proteinExistence type="inferred from homology"/>
<reference evidence="8 9" key="1">
    <citation type="journal article" date="2015" name="Genome Announc.">
        <title>Draft Genome Sequence of Clostridium tyrobutyricum Strain DIVETGP, Isolated from Cow's Milk for Grana Padano Production.</title>
        <authorList>
            <person name="Soggiu A."/>
            <person name="Piras C."/>
            <person name="Gaiarsa S."/>
            <person name="Sassera D."/>
            <person name="Roncada P."/>
            <person name="Bendixen E."/>
            <person name="Brasca M."/>
            <person name="Bonizzi L."/>
        </authorList>
    </citation>
    <scope>NUCLEOTIDE SEQUENCE [LARGE SCALE GENOMIC DNA]</scope>
    <source>
        <strain evidence="8 9">DIVETGP</strain>
    </source>
</reference>
<dbReference type="OrthoDB" id="9804559at2"/>
<dbReference type="AlphaFoldDB" id="W6N5L5"/>
<sequence>MLPSLYSGISGLRANQQKLNVVANNIANSSTTGFKTQSMNFEDMISQNLSDPSAPVNNGIGGVNGKQSGLGVKVGGISTDFTNGSMQSTNRNLDFALDGTGYFVVSPDGGTDDYYTRDGAFVLDKDGNLLTQEGNHVMGYASGATGTGQPTTALSIKQYYTSATNGVDTGTDAQKVSSFSVGKDGSITVKLGDGTSYEVGQIGLASFQNEGGLVKMGGNLYKTSPNSGDATYGTSGSGSFGDINQGMLEMSNVDLAQQFTDMIIAQRAFQANGKIISTDDEVLQDLVNLKR</sequence>
<comment type="similarity">
    <text evidence="2 4">Belongs to the flagella basal body rod proteins family.</text>
</comment>
<evidence type="ECO:0000313" key="9">
    <source>
        <dbReference type="Proteomes" id="UP000019482"/>
    </source>
</evidence>
<dbReference type="PANTHER" id="PTHR30435">
    <property type="entry name" value="FLAGELLAR PROTEIN"/>
    <property type="match status" value="1"/>
</dbReference>
<keyword evidence="3 4" id="KW-0975">Bacterial flagellum</keyword>
<evidence type="ECO:0000259" key="6">
    <source>
        <dbReference type="Pfam" id="PF06429"/>
    </source>
</evidence>
<dbReference type="PANTHER" id="PTHR30435:SF1">
    <property type="entry name" value="FLAGELLAR HOOK PROTEIN FLGE"/>
    <property type="match status" value="1"/>
</dbReference>
<comment type="caution">
    <text evidence="8">The sequence shown here is derived from an EMBL/GenBank/DDBJ whole genome shotgun (WGS) entry which is preliminary data.</text>
</comment>
<dbReference type="GO" id="GO:0071978">
    <property type="term" value="P:bacterial-type flagellum-dependent swarming motility"/>
    <property type="evidence" value="ECO:0007669"/>
    <property type="project" value="TreeGrafter"/>
</dbReference>
<dbReference type="GeneID" id="29418436"/>
<dbReference type="GO" id="GO:0005829">
    <property type="term" value="C:cytosol"/>
    <property type="evidence" value="ECO:0007669"/>
    <property type="project" value="TreeGrafter"/>
</dbReference>
<dbReference type="GO" id="GO:0009424">
    <property type="term" value="C:bacterial-type flagellum hook"/>
    <property type="evidence" value="ECO:0007669"/>
    <property type="project" value="TreeGrafter"/>
</dbReference>
<protein>
    <recommendedName>
        <fullName evidence="4">Flagellar hook protein FlgE</fullName>
    </recommendedName>
</protein>
<dbReference type="RefSeq" id="WP_017895339.1">
    <property type="nucleotide sequence ID" value="NZ_CBXI010000036.1"/>
</dbReference>
<keyword evidence="9" id="KW-1185">Reference proteome</keyword>
<comment type="function">
    <text evidence="4">A flexible structure which links the flagellar filament to the drive apparatus in the basal body.</text>
</comment>
<dbReference type="Pfam" id="PF22692">
    <property type="entry name" value="LlgE_F_G_D1"/>
    <property type="match status" value="1"/>
</dbReference>
<dbReference type="InterPro" id="IPR037925">
    <property type="entry name" value="FlgE/F/G-like"/>
</dbReference>
<accession>W6N5L5</accession>